<evidence type="ECO:0000313" key="1">
    <source>
        <dbReference type="EMBL" id="MED6226140.1"/>
    </source>
</evidence>
<organism evidence="1 2">
    <name type="scientific">Stylosanthes scabra</name>
    <dbReference type="NCBI Taxonomy" id="79078"/>
    <lineage>
        <taxon>Eukaryota</taxon>
        <taxon>Viridiplantae</taxon>
        <taxon>Streptophyta</taxon>
        <taxon>Embryophyta</taxon>
        <taxon>Tracheophyta</taxon>
        <taxon>Spermatophyta</taxon>
        <taxon>Magnoliopsida</taxon>
        <taxon>eudicotyledons</taxon>
        <taxon>Gunneridae</taxon>
        <taxon>Pentapetalae</taxon>
        <taxon>rosids</taxon>
        <taxon>fabids</taxon>
        <taxon>Fabales</taxon>
        <taxon>Fabaceae</taxon>
        <taxon>Papilionoideae</taxon>
        <taxon>50 kb inversion clade</taxon>
        <taxon>dalbergioids sensu lato</taxon>
        <taxon>Dalbergieae</taxon>
        <taxon>Pterocarpus clade</taxon>
        <taxon>Stylosanthes</taxon>
    </lineage>
</organism>
<gene>
    <name evidence="1" type="ORF">PIB30_100581</name>
</gene>
<proteinExistence type="predicted"/>
<dbReference type="EMBL" id="JASCZI010274686">
    <property type="protein sequence ID" value="MED6226140.1"/>
    <property type="molecule type" value="Genomic_DNA"/>
</dbReference>
<comment type="caution">
    <text evidence="1">The sequence shown here is derived from an EMBL/GenBank/DDBJ whole genome shotgun (WGS) entry which is preliminary data.</text>
</comment>
<reference evidence="1 2" key="1">
    <citation type="journal article" date="2023" name="Plants (Basel)">
        <title>Bridging the Gap: Combining Genomics and Transcriptomics Approaches to Understand Stylosanthes scabra, an Orphan Legume from the Brazilian Caatinga.</title>
        <authorList>
            <person name="Ferreira-Neto J.R.C."/>
            <person name="da Silva M.D."/>
            <person name="Binneck E."/>
            <person name="de Melo N.F."/>
            <person name="da Silva R.H."/>
            <person name="de Melo A.L.T.M."/>
            <person name="Pandolfi V."/>
            <person name="Bustamante F.O."/>
            <person name="Brasileiro-Vidal A.C."/>
            <person name="Benko-Iseppon A.M."/>
        </authorList>
    </citation>
    <scope>NUCLEOTIDE SEQUENCE [LARGE SCALE GENOMIC DNA]</scope>
    <source>
        <tissue evidence="1">Leaves</tissue>
    </source>
</reference>
<keyword evidence="2" id="KW-1185">Reference proteome</keyword>
<protein>
    <submittedName>
        <fullName evidence="1">Uncharacterized protein</fullName>
    </submittedName>
</protein>
<name>A0ABU6ZW40_9FABA</name>
<accession>A0ABU6ZW40</accession>
<sequence>MLAALKTTTAHRAVDESLEENSDKMTTRCLPPQFGLELLDHILSGLYSATKILENKDLPMDKWPFKNARGIRDCKTSNNSLVWLLEWMAMEDMFQPNLTTRPPDPRIQMLVACANLTENHIEICLKDKKPSAAR</sequence>
<dbReference type="Proteomes" id="UP001341840">
    <property type="component" value="Unassembled WGS sequence"/>
</dbReference>
<evidence type="ECO:0000313" key="2">
    <source>
        <dbReference type="Proteomes" id="UP001341840"/>
    </source>
</evidence>